<evidence type="ECO:0000313" key="2">
    <source>
        <dbReference type="Proteomes" id="UP000282378"/>
    </source>
</evidence>
<gene>
    <name evidence="1" type="ORF">APX70_05167</name>
</gene>
<feature type="non-terminal residue" evidence="1">
    <location>
        <position position="97"/>
    </location>
</feature>
<proteinExistence type="predicted"/>
<accession>A0A3M2W7B9</accession>
<name>A0A3M2W7B9_PSEYM</name>
<reference evidence="1 2" key="1">
    <citation type="submission" date="2018-08" db="EMBL/GenBank/DDBJ databases">
        <title>Recombination of ecologically and evolutionarily significant loci maintains genetic cohesion in the Pseudomonas syringae species complex.</title>
        <authorList>
            <person name="Dillon M."/>
            <person name="Thakur S."/>
            <person name="Almeida R.N.D."/>
            <person name="Weir B.S."/>
            <person name="Guttman D.S."/>
        </authorList>
    </citation>
    <scope>NUCLEOTIDE SEQUENCE [LARGE SCALE GENOMIC DNA]</scope>
    <source>
        <strain evidence="1 2">88_10</strain>
    </source>
</reference>
<dbReference type="Proteomes" id="UP000282378">
    <property type="component" value="Unassembled WGS sequence"/>
</dbReference>
<dbReference type="AlphaFoldDB" id="A0A3M2W7B9"/>
<evidence type="ECO:0000313" key="1">
    <source>
        <dbReference type="EMBL" id="RML47452.1"/>
    </source>
</evidence>
<comment type="caution">
    <text evidence="1">The sequence shown here is derived from an EMBL/GenBank/DDBJ whole genome shotgun (WGS) entry which is preliminary data.</text>
</comment>
<organism evidence="1 2">
    <name type="scientific">Pseudomonas syringae pv. maculicola</name>
    <dbReference type="NCBI Taxonomy" id="59511"/>
    <lineage>
        <taxon>Bacteria</taxon>
        <taxon>Pseudomonadati</taxon>
        <taxon>Pseudomonadota</taxon>
        <taxon>Gammaproteobacteria</taxon>
        <taxon>Pseudomonadales</taxon>
        <taxon>Pseudomonadaceae</taxon>
        <taxon>Pseudomonas</taxon>
    </lineage>
</organism>
<dbReference type="EMBL" id="RBNL01003615">
    <property type="protein sequence ID" value="RML47452.1"/>
    <property type="molecule type" value="Genomic_DNA"/>
</dbReference>
<feature type="non-terminal residue" evidence="1">
    <location>
        <position position="1"/>
    </location>
</feature>
<sequence>SSTADLWMLLSRTNDSTTSGMTLADSKANVMKIVTAFLNTPGKYLIVGTGTPRFGSKALCGQALADAIAYKEWVISYVSQFVPVVNIWDGFTEAMTV</sequence>
<protein>
    <submittedName>
        <fullName evidence="1">Uncharacterized protein</fullName>
    </submittedName>
</protein>